<name>A0ABM1VTS7_APLCA</name>
<evidence type="ECO:0000256" key="4">
    <source>
        <dbReference type="SAM" id="MobiDB-lite"/>
    </source>
</evidence>
<evidence type="ECO:0000313" key="7">
    <source>
        <dbReference type="Proteomes" id="UP000694888"/>
    </source>
</evidence>
<evidence type="ECO:0000313" key="8">
    <source>
        <dbReference type="RefSeq" id="XP_035825819.1"/>
    </source>
</evidence>
<evidence type="ECO:0000256" key="2">
    <source>
        <dbReference type="ARBA" id="ARBA00022801"/>
    </source>
</evidence>
<dbReference type="PANTHER" id="PTHR43903">
    <property type="entry name" value="NEUROLIGIN"/>
    <property type="match status" value="1"/>
</dbReference>
<keyword evidence="2 3" id="KW-0378">Hydrolase</keyword>
<dbReference type="InterPro" id="IPR029058">
    <property type="entry name" value="AB_hydrolase_fold"/>
</dbReference>
<dbReference type="Gene3D" id="3.40.50.1820">
    <property type="entry name" value="alpha/beta hydrolase"/>
    <property type="match status" value="2"/>
</dbReference>
<dbReference type="EC" id="3.1.1.-" evidence="3"/>
<keyword evidence="5" id="KW-0812">Transmembrane</keyword>
<dbReference type="InterPro" id="IPR019826">
    <property type="entry name" value="Carboxylesterase_B_AS"/>
</dbReference>
<feature type="domain" description="Carboxylesterase type B" evidence="6">
    <location>
        <begin position="132"/>
        <end position="367"/>
    </location>
</feature>
<organism evidence="7 8">
    <name type="scientific">Aplysia californica</name>
    <name type="common">California sea hare</name>
    <dbReference type="NCBI Taxonomy" id="6500"/>
    <lineage>
        <taxon>Eukaryota</taxon>
        <taxon>Metazoa</taxon>
        <taxon>Spiralia</taxon>
        <taxon>Lophotrochozoa</taxon>
        <taxon>Mollusca</taxon>
        <taxon>Gastropoda</taxon>
        <taxon>Heterobranchia</taxon>
        <taxon>Euthyneura</taxon>
        <taxon>Tectipleura</taxon>
        <taxon>Aplysiida</taxon>
        <taxon>Aplysioidea</taxon>
        <taxon>Aplysiidae</taxon>
        <taxon>Aplysia</taxon>
    </lineage>
</organism>
<proteinExistence type="inferred from homology"/>
<accession>A0ABM1VTS7</accession>
<keyword evidence="5" id="KW-0472">Membrane</keyword>
<evidence type="ECO:0000256" key="1">
    <source>
        <dbReference type="ARBA" id="ARBA00005964"/>
    </source>
</evidence>
<dbReference type="InterPro" id="IPR002018">
    <property type="entry name" value="CarbesteraseB"/>
</dbReference>
<comment type="similarity">
    <text evidence="1 3">Belongs to the type-B carboxylesterase/lipase family.</text>
</comment>
<protein>
    <recommendedName>
        <fullName evidence="3">Carboxylic ester hydrolase</fullName>
        <ecNumber evidence="3">3.1.1.-</ecNumber>
    </recommendedName>
</protein>
<gene>
    <name evidence="8" type="primary">LOC101847112</name>
</gene>
<feature type="transmembrane region" description="Helical" evidence="5">
    <location>
        <begin position="547"/>
        <end position="570"/>
    </location>
</feature>
<dbReference type="SUPFAM" id="SSF53474">
    <property type="entry name" value="alpha/beta-Hydrolases"/>
    <property type="match status" value="1"/>
</dbReference>
<evidence type="ECO:0000259" key="6">
    <source>
        <dbReference type="Pfam" id="PF00135"/>
    </source>
</evidence>
<keyword evidence="5" id="KW-1133">Transmembrane helix</keyword>
<dbReference type="GeneID" id="101847112"/>
<feature type="region of interest" description="Disordered" evidence="4">
    <location>
        <begin position="505"/>
        <end position="529"/>
    </location>
</feature>
<dbReference type="PROSITE" id="PS00122">
    <property type="entry name" value="CARBOXYLESTERASE_B_1"/>
    <property type="match status" value="1"/>
</dbReference>
<feature type="domain" description="Carboxylesterase type B" evidence="6">
    <location>
        <begin position="390"/>
        <end position="486"/>
    </location>
</feature>
<dbReference type="RefSeq" id="XP_035825819.1">
    <property type="nucleotide sequence ID" value="XM_035969926.1"/>
</dbReference>
<evidence type="ECO:0000256" key="5">
    <source>
        <dbReference type="SAM" id="Phobius"/>
    </source>
</evidence>
<dbReference type="InterPro" id="IPR051093">
    <property type="entry name" value="Neuroligin/BSAL"/>
</dbReference>
<reference evidence="8" key="1">
    <citation type="submission" date="2025-08" db="UniProtKB">
        <authorList>
            <consortium name="RefSeq"/>
        </authorList>
    </citation>
    <scope>IDENTIFICATION</scope>
</reference>
<dbReference type="Pfam" id="PF00135">
    <property type="entry name" value="COesterase"/>
    <property type="match status" value="2"/>
</dbReference>
<evidence type="ECO:0000256" key="3">
    <source>
        <dbReference type="RuleBase" id="RU361235"/>
    </source>
</evidence>
<keyword evidence="7" id="KW-1185">Reference proteome</keyword>
<dbReference type="Proteomes" id="UP000694888">
    <property type="component" value="Unplaced"/>
</dbReference>
<sequence>MTGGPDVVTCQAVKAADPGLTSAVTSLTSGGSRGNYSHLTSGRRCVCPEDFEPKGRNCGVGVQKSAAGSLRKKDSVDLQREVSLPINLVGTGQVVPSCLLIRDLYTWVVGNVTVIVLSKHRHRQRHVKSERPSSTRLAVIVFVHGGSYQNGMGAMVDGSALATHDVIVVTFNYRLGPLGFLETGDHAFPGNYGLLDQVQALRWVQENIHYFGGDPTRVTIDGHSAGGCSVGLLMLMPIARGLFTRVIQQSGSPFADWAVTRQPSTPNFYFKLFTAALNCYGNGTAEVKECLKKVPSDVIHRAILKQFQHPVSLVPQFRPVVDGHVIPDTPERLVAHAHVEGTEILTGTTSDEGLVAAVPILEKYGIRHHGLRRLLAVMSVFSVDLPEIKSLMGVVHGAELFYLSGYPMTGHDNFRYDKRDQRMASMIMQMWANFAKNGLPSLVPKEDFYMPPFTHNKPVYTKMTTVDGEVKMAVEVAFKPEKMAFWNKRVPKLYLNQLRHDAHLLDETPPGNTGRMGRGGASEENDLPDGVVRRAPTYVTTHPSSSWILIAACIGLSLLTVLLSVCYCQVRRQMKTLIRQSSVGSGQAIL</sequence>